<dbReference type="Proteomes" id="UP000433652">
    <property type="component" value="Unassembled WGS sequence"/>
</dbReference>
<feature type="domain" description="Luciferase-like" evidence="1">
    <location>
        <begin position="28"/>
        <end position="346"/>
    </location>
</feature>
<dbReference type="AlphaFoldDB" id="A0A6I4SX52"/>
<dbReference type="PANTHER" id="PTHR30137">
    <property type="entry name" value="LUCIFERASE-LIKE MONOOXYGENASE"/>
    <property type="match status" value="1"/>
</dbReference>
<name>A0A6I4SX52_9SPHN</name>
<dbReference type="GO" id="GO:0016705">
    <property type="term" value="F:oxidoreductase activity, acting on paired donors, with incorporation or reduction of molecular oxygen"/>
    <property type="evidence" value="ECO:0007669"/>
    <property type="project" value="InterPro"/>
</dbReference>
<keyword evidence="3" id="KW-1185">Reference proteome</keyword>
<protein>
    <submittedName>
        <fullName evidence="2">LLM class flavin-dependent oxidoreductase</fullName>
    </submittedName>
</protein>
<accession>A0A6I4SX52</accession>
<sequence>MIKVWDFDFNQVPGKAAPDYDDHEVVQRAFDHNLDLMVSLEGRGFEGVFYSEHHFIAAMSPCPNLLIAALAAKTEKMKIGVMGNVLAFHQPWRLAEELNMLDYLTHGRLEVGVASGVPPEFRFVGIPVEDVRPMYIEVLDFLQSAYERKFVTLKGKFFDLEAVPVMPRPRKEQRRRHWMTIYSERSCRDAAQRNFKVCTGYQPVETAAIAFDAYREEAAQHGRSVGPDDIGVRRQVLIWDTQADAEALAAELEASNKARMASIFQDMFARLAKEGVAIQDAMKPAGSVKDSGVMDAAAVPRAEKNLTPGAPKVDPTGALQVSPDEYITGSPESVAEQIIDQCRRLGAGNIMAYHAPTMDEAQIARNYALWEKVIPIVNKADVLKAPAAA</sequence>
<comment type="caution">
    <text evidence="2">The sequence shown here is derived from an EMBL/GenBank/DDBJ whole genome shotgun (WGS) entry which is preliminary data.</text>
</comment>
<gene>
    <name evidence="2" type="ORF">GRI89_14055</name>
</gene>
<organism evidence="2 3">
    <name type="scientific">Croceibacterium salegens</name>
    <dbReference type="NCBI Taxonomy" id="1737568"/>
    <lineage>
        <taxon>Bacteria</taxon>
        <taxon>Pseudomonadati</taxon>
        <taxon>Pseudomonadota</taxon>
        <taxon>Alphaproteobacteria</taxon>
        <taxon>Sphingomonadales</taxon>
        <taxon>Erythrobacteraceae</taxon>
        <taxon>Croceibacterium</taxon>
    </lineage>
</organism>
<dbReference type="InterPro" id="IPR036661">
    <property type="entry name" value="Luciferase-like_sf"/>
</dbReference>
<dbReference type="OrthoDB" id="8477406at2"/>
<evidence type="ECO:0000259" key="1">
    <source>
        <dbReference type="Pfam" id="PF00296"/>
    </source>
</evidence>
<dbReference type="SUPFAM" id="SSF51679">
    <property type="entry name" value="Bacterial luciferase-like"/>
    <property type="match status" value="1"/>
</dbReference>
<reference evidence="2 3" key="1">
    <citation type="submission" date="2019-12" db="EMBL/GenBank/DDBJ databases">
        <title>Genomic-based taxomic classification of the family Erythrobacteraceae.</title>
        <authorList>
            <person name="Xu L."/>
        </authorList>
    </citation>
    <scope>NUCLEOTIDE SEQUENCE [LARGE SCALE GENOMIC DNA]</scope>
    <source>
        <strain evidence="2 3">MCCC 1K01500</strain>
    </source>
</reference>
<proteinExistence type="predicted"/>
<dbReference type="PANTHER" id="PTHR30137:SF6">
    <property type="entry name" value="LUCIFERASE-LIKE MONOOXYGENASE"/>
    <property type="match status" value="1"/>
</dbReference>
<evidence type="ECO:0000313" key="3">
    <source>
        <dbReference type="Proteomes" id="UP000433652"/>
    </source>
</evidence>
<dbReference type="EMBL" id="WTYM01000054">
    <property type="protein sequence ID" value="MXO60664.1"/>
    <property type="molecule type" value="Genomic_DNA"/>
</dbReference>
<dbReference type="InterPro" id="IPR011251">
    <property type="entry name" value="Luciferase-like_dom"/>
</dbReference>
<dbReference type="Gene3D" id="3.20.20.30">
    <property type="entry name" value="Luciferase-like domain"/>
    <property type="match status" value="1"/>
</dbReference>
<dbReference type="GO" id="GO:0005829">
    <property type="term" value="C:cytosol"/>
    <property type="evidence" value="ECO:0007669"/>
    <property type="project" value="TreeGrafter"/>
</dbReference>
<dbReference type="InterPro" id="IPR050766">
    <property type="entry name" value="Bact_Lucif_Oxidored"/>
</dbReference>
<dbReference type="RefSeq" id="WP_159796940.1">
    <property type="nucleotide sequence ID" value="NZ_WTYM01000054.1"/>
</dbReference>
<dbReference type="Pfam" id="PF00296">
    <property type="entry name" value="Bac_luciferase"/>
    <property type="match status" value="1"/>
</dbReference>
<evidence type="ECO:0000313" key="2">
    <source>
        <dbReference type="EMBL" id="MXO60664.1"/>
    </source>
</evidence>